<reference evidence="8 9" key="1">
    <citation type="submission" date="2016-03" db="EMBL/GenBank/DDBJ databases">
        <authorList>
            <person name="Ploux O."/>
        </authorList>
    </citation>
    <scope>NUCLEOTIDE SEQUENCE [LARGE SCALE GENOMIC DNA]</scope>
    <source>
        <strain evidence="8 9">R-45370</strain>
    </source>
</reference>
<dbReference type="GO" id="GO:0009424">
    <property type="term" value="C:bacterial-type flagellum hook"/>
    <property type="evidence" value="ECO:0007669"/>
    <property type="project" value="UniProtKB-UniRule"/>
</dbReference>
<dbReference type="PANTHER" id="PTHR30288">
    <property type="entry name" value="FLAGELLAR CAP/ASSEMBLY PROTEIN FLID"/>
    <property type="match status" value="1"/>
</dbReference>
<comment type="subcellular location">
    <subcellularLocation>
        <location evidence="5">Secreted</location>
    </subcellularLocation>
    <subcellularLocation>
        <location evidence="5">Bacterial flagellum</location>
    </subcellularLocation>
</comment>
<dbReference type="Pfam" id="PF07196">
    <property type="entry name" value="Flagellin_IN"/>
    <property type="match status" value="1"/>
</dbReference>
<sequence length="465" mass="47745">MGIVSSVGLGSGIDIQSLVTQLAQAETQPALNAISRQKSVASTTLSGLGTLKSALSGFQTAVAGLKDGSLFKTHKTSSSDESIVKASAGANSVAGSYAVEVTQLAKAQKSIATSEFSNFSALVGGGTLAFETGAGESFSVTVGNTTTLSGLRDAINSATGNSVVTASIVNVDHVSTGPNDPENGSTVSKLVLTAKKTGGENAFTVSGSENVDAPGLSRFFSANLNAQTLALDAIISVDGQTATRSSNSMTDVLTGVTLDLQNVSEGTTVNIDVSLDNDAINTAVNGFVAAYNKLSSTTKSLGKYGGSTDGTGNGALIGDSTLRSISSQLRQNLTNTVSSATSNYNSLAMIGLSIKDGVMSLDSAKLNTALSTDLQSVSDIFSSTDGVANRTSDRLSYFLQSGGPLDSRQSTLTKKIADFDDRKLDIQERQSNVQAMLLKQFTAMDVTVGTFNSTGSFLTNWINSL</sequence>
<evidence type="ECO:0000256" key="2">
    <source>
        <dbReference type="ARBA" id="ARBA00011255"/>
    </source>
</evidence>
<feature type="domain" description="Flagellar hook-associated protein 2 C-terminal" evidence="7">
    <location>
        <begin position="230"/>
        <end position="452"/>
    </location>
</feature>
<accession>A0A177NT02</accession>
<evidence type="ECO:0000256" key="1">
    <source>
        <dbReference type="ARBA" id="ARBA00009764"/>
    </source>
</evidence>
<comment type="subunit">
    <text evidence="2 5">Homopentamer.</text>
</comment>
<dbReference type="GO" id="GO:0007155">
    <property type="term" value="P:cell adhesion"/>
    <property type="evidence" value="ECO:0007669"/>
    <property type="project" value="InterPro"/>
</dbReference>
<dbReference type="AlphaFoldDB" id="A0A177NT02"/>
<dbReference type="EMBL" id="LUUI01000022">
    <property type="protein sequence ID" value="OAI21041.1"/>
    <property type="molecule type" value="Genomic_DNA"/>
</dbReference>
<evidence type="ECO:0000313" key="9">
    <source>
        <dbReference type="Proteomes" id="UP000078476"/>
    </source>
</evidence>
<dbReference type="InterPro" id="IPR010809">
    <property type="entry name" value="FliD_C"/>
</dbReference>
<keyword evidence="8" id="KW-0969">Cilium</keyword>
<dbReference type="Pfam" id="PF07195">
    <property type="entry name" value="FliD_C"/>
    <property type="match status" value="1"/>
</dbReference>
<keyword evidence="4 5" id="KW-0975">Bacterial flagellum</keyword>
<dbReference type="OrthoDB" id="9810816at2"/>
<dbReference type="GO" id="GO:0071973">
    <property type="term" value="P:bacterial-type flagellum-dependent cell motility"/>
    <property type="evidence" value="ECO:0007669"/>
    <property type="project" value="TreeGrafter"/>
</dbReference>
<keyword evidence="3" id="KW-0175">Coiled coil</keyword>
<evidence type="ECO:0000259" key="6">
    <source>
        <dbReference type="Pfam" id="PF02465"/>
    </source>
</evidence>
<dbReference type="Pfam" id="PF02465">
    <property type="entry name" value="FliD_N"/>
    <property type="match status" value="1"/>
</dbReference>
<dbReference type="InterPro" id="IPR003481">
    <property type="entry name" value="FliD_N"/>
</dbReference>
<evidence type="ECO:0000256" key="3">
    <source>
        <dbReference type="ARBA" id="ARBA00023054"/>
    </source>
</evidence>
<evidence type="ECO:0000256" key="4">
    <source>
        <dbReference type="ARBA" id="ARBA00023143"/>
    </source>
</evidence>
<evidence type="ECO:0000313" key="8">
    <source>
        <dbReference type="EMBL" id="OAI21041.1"/>
    </source>
</evidence>
<protein>
    <recommendedName>
        <fullName evidence="5">Flagellar hook-associated protein 2</fullName>
        <shortName evidence="5">HAP2</shortName>
    </recommendedName>
    <alternativeName>
        <fullName evidence="5">Flagellar cap protein</fullName>
    </alternativeName>
</protein>
<feature type="domain" description="Flagellar hook-associated protein 2 N-terminal" evidence="6">
    <location>
        <begin position="11"/>
        <end position="108"/>
    </location>
</feature>
<name>A0A177NT02_9GAMM</name>
<organism evidence="8 9">
    <name type="scientific">Methylomonas lenta</name>
    <dbReference type="NCBI Taxonomy" id="980561"/>
    <lineage>
        <taxon>Bacteria</taxon>
        <taxon>Pseudomonadati</taxon>
        <taxon>Pseudomonadota</taxon>
        <taxon>Gammaproteobacteria</taxon>
        <taxon>Methylococcales</taxon>
        <taxon>Methylococcaceae</taxon>
        <taxon>Methylomonas</taxon>
    </lineage>
</organism>
<dbReference type="GO" id="GO:0009421">
    <property type="term" value="C:bacterial-type flagellum filament cap"/>
    <property type="evidence" value="ECO:0007669"/>
    <property type="project" value="InterPro"/>
</dbReference>
<dbReference type="GO" id="GO:0005576">
    <property type="term" value="C:extracellular region"/>
    <property type="evidence" value="ECO:0007669"/>
    <property type="project" value="UniProtKB-SubCell"/>
</dbReference>
<dbReference type="InterPro" id="IPR010810">
    <property type="entry name" value="Flagellin_hook_IN_motif"/>
</dbReference>
<dbReference type="InterPro" id="IPR040026">
    <property type="entry name" value="FliD"/>
</dbReference>
<keyword evidence="8" id="KW-0282">Flagellum</keyword>
<comment type="function">
    <text evidence="5">Required for morphogenesis and for the elongation of the flagellar filament by facilitating polymerization of the flagellin monomers at the tip of growing filament. Forms a capping structure, which prevents flagellin subunits (transported through the central channel of the flagellum) from leaking out without polymerization at the distal end.</text>
</comment>
<comment type="caution">
    <text evidence="8">The sequence shown here is derived from an EMBL/GenBank/DDBJ whole genome shotgun (WGS) entry which is preliminary data.</text>
</comment>
<evidence type="ECO:0000259" key="7">
    <source>
        <dbReference type="Pfam" id="PF07195"/>
    </source>
</evidence>
<keyword evidence="5" id="KW-0964">Secreted</keyword>
<proteinExistence type="inferred from homology"/>
<keyword evidence="8" id="KW-0966">Cell projection</keyword>
<comment type="similarity">
    <text evidence="1 5">Belongs to the FliD family.</text>
</comment>
<dbReference type="PANTHER" id="PTHR30288:SF0">
    <property type="entry name" value="FLAGELLAR HOOK-ASSOCIATED PROTEIN 2"/>
    <property type="match status" value="1"/>
</dbReference>
<evidence type="ECO:0000256" key="5">
    <source>
        <dbReference type="RuleBase" id="RU362066"/>
    </source>
</evidence>
<dbReference type="STRING" id="980561.A1359_02505"/>
<dbReference type="Proteomes" id="UP000078476">
    <property type="component" value="Unassembled WGS sequence"/>
</dbReference>
<dbReference type="RefSeq" id="WP_066976915.1">
    <property type="nucleotide sequence ID" value="NZ_LUUI01000022.1"/>
</dbReference>
<keyword evidence="9" id="KW-1185">Reference proteome</keyword>
<gene>
    <name evidence="8" type="ORF">A1359_02505</name>
</gene>